<keyword evidence="2" id="KW-1185">Reference proteome</keyword>
<dbReference type="AlphaFoldDB" id="A0A0C3ASU6"/>
<accession>A0A0C3ASU6</accession>
<reference evidence="2" key="2">
    <citation type="submission" date="2015-01" db="EMBL/GenBank/DDBJ databases">
        <title>Evolutionary Origins and Diversification of the Mycorrhizal Mutualists.</title>
        <authorList>
            <consortium name="DOE Joint Genome Institute"/>
            <consortium name="Mycorrhizal Genomics Consortium"/>
            <person name="Kohler A."/>
            <person name="Kuo A."/>
            <person name="Nagy L.G."/>
            <person name="Floudas D."/>
            <person name="Copeland A."/>
            <person name="Barry K.W."/>
            <person name="Cichocki N."/>
            <person name="Veneault-Fourrey C."/>
            <person name="LaButti K."/>
            <person name="Lindquist E.A."/>
            <person name="Lipzen A."/>
            <person name="Lundell T."/>
            <person name="Morin E."/>
            <person name="Murat C."/>
            <person name="Riley R."/>
            <person name="Ohm R."/>
            <person name="Sun H."/>
            <person name="Tunlid A."/>
            <person name="Henrissat B."/>
            <person name="Grigoriev I.V."/>
            <person name="Hibbett D.S."/>
            <person name="Martin F."/>
        </authorList>
    </citation>
    <scope>NUCLEOTIDE SEQUENCE [LARGE SCALE GENOMIC DNA]</scope>
    <source>
        <strain evidence="2">MAFF 305830</strain>
    </source>
</reference>
<protein>
    <recommendedName>
        <fullName evidence="3">ParB/Sulfiredoxin domain-containing protein</fullName>
    </recommendedName>
</protein>
<dbReference type="Proteomes" id="UP000054097">
    <property type="component" value="Unassembled WGS sequence"/>
</dbReference>
<evidence type="ECO:0000313" key="2">
    <source>
        <dbReference type="Proteomes" id="UP000054097"/>
    </source>
</evidence>
<gene>
    <name evidence="1" type="ORF">M408DRAFT_290666</name>
</gene>
<dbReference type="EMBL" id="KN824357">
    <property type="protein sequence ID" value="KIM22361.1"/>
    <property type="molecule type" value="Genomic_DNA"/>
</dbReference>
<sequence length="187" mass="21154">MGWWGTVRNGDTIASSWPSWTLPPVPLFTITTRTTKLKMTAHVRMLQLRIGIAPIPLDAIVMHPHHRSPDETHVFKLTSELSQEANTRWAHPIDVIVHSGVDKTWLASLQKKRLLDTPPTPASENEDPLFWCISGQHRVLAAKRLLEDGSRRSDDEMNGDRAVDREMAYWPANVYDLHSRKASCSCG</sequence>
<reference evidence="1 2" key="1">
    <citation type="submission" date="2014-04" db="EMBL/GenBank/DDBJ databases">
        <authorList>
            <consortium name="DOE Joint Genome Institute"/>
            <person name="Kuo A."/>
            <person name="Zuccaro A."/>
            <person name="Kohler A."/>
            <person name="Nagy L.G."/>
            <person name="Floudas D."/>
            <person name="Copeland A."/>
            <person name="Barry K.W."/>
            <person name="Cichocki N."/>
            <person name="Veneault-Fourrey C."/>
            <person name="LaButti K."/>
            <person name="Lindquist E.A."/>
            <person name="Lipzen A."/>
            <person name="Lundell T."/>
            <person name="Morin E."/>
            <person name="Murat C."/>
            <person name="Sun H."/>
            <person name="Tunlid A."/>
            <person name="Henrissat B."/>
            <person name="Grigoriev I.V."/>
            <person name="Hibbett D.S."/>
            <person name="Martin F."/>
            <person name="Nordberg H.P."/>
            <person name="Cantor M.N."/>
            <person name="Hua S.X."/>
        </authorList>
    </citation>
    <scope>NUCLEOTIDE SEQUENCE [LARGE SCALE GENOMIC DNA]</scope>
    <source>
        <strain evidence="1 2">MAFF 305830</strain>
    </source>
</reference>
<dbReference type="HOGENOM" id="CLU_1448555_0_0_1"/>
<evidence type="ECO:0008006" key="3">
    <source>
        <dbReference type="Google" id="ProtNLM"/>
    </source>
</evidence>
<proteinExistence type="predicted"/>
<evidence type="ECO:0000313" key="1">
    <source>
        <dbReference type="EMBL" id="KIM22361.1"/>
    </source>
</evidence>
<organism evidence="1 2">
    <name type="scientific">Serendipita vermifera MAFF 305830</name>
    <dbReference type="NCBI Taxonomy" id="933852"/>
    <lineage>
        <taxon>Eukaryota</taxon>
        <taxon>Fungi</taxon>
        <taxon>Dikarya</taxon>
        <taxon>Basidiomycota</taxon>
        <taxon>Agaricomycotina</taxon>
        <taxon>Agaricomycetes</taxon>
        <taxon>Sebacinales</taxon>
        <taxon>Serendipitaceae</taxon>
        <taxon>Serendipita</taxon>
    </lineage>
</organism>
<name>A0A0C3ASU6_SERVB</name>